<dbReference type="EMBL" id="BGPR01057283">
    <property type="protein sequence ID" value="GBO33635.1"/>
    <property type="molecule type" value="Genomic_DNA"/>
</dbReference>
<accession>A0A4Y2W895</accession>
<organism evidence="1 2">
    <name type="scientific">Araneus ventricosus</name>
    <name type="common">Orbweaver spider</name>
    <name type="synonym">Epeira ventricosa</name>
    <dbReference type="NCBI Taxonomy" id="182803"/>
    <lineage>
        <taxon>Eukaryota</taxon>
        <taxon>Metazoa</taxon>
        <taxon>Ecdysozoa</taxon>
        <taxon>Arthropoda</taxon>
        <taxon>Chelicerata</taxon>
        <taxon>Arachnida</taxon>
        <taxon>Araneae</taxon>
        <taxon>Araneomorphae</taxon>
        <taxon>Entelegynae</taxon>
        <taxon>Araneoidea</taxon>
        <taxon>Araneidae</taxon>
        <taxon>Araneus</taxon>
    </lineage>
</organism>
<sequence>MNTPKRMNACLHFRFLERASIPLSPYFSSLTPTHNPPPHRSPYHGIGFIASLEGSYFPFMAKWDESYSNNVGIPLSPSACASYHRDFTLTNAFGSL</sequence>
<dbReference type="AlphaFoldDB" id="A0A4Y2W895"/>
<dbReference type="Proteomes" id="UP000499080">
    <property type="component" value="Unassembled WGS sequence"/>
</dbReference>
<name>A0A4Y2W895_ARAVE</name>
<proteinExistence type="predicted"/>
<evidence type="ECO:0000313" key="2">
    <source>
        <dbReference type="Proteomes" id="UP000499080"/>
    </source>
</evidence>
<keyword evidence="2" id="KW-1185">Reference proteome</keyword>
<comment type="caution">
    <text evidence="1">The sequence shown here is derived from an EMBL/GenBank/DDBJ whole genome shotgun (WGS) entry which is preliminary data.</text>
</comment>
<reference evidence="1 2" key="1">
    <citation type="journal article" date="2019" name="Sci. Rep.">
        <title>Orb-weaving spider Araneus ventricosus genome elucidates the spidroin gene catalogue.</title>
        <authorList>
            <person name="Kono N."/>
            <person name="Nakamura H."/>
            <person name="Ohtoshi R."/>
            <person name="Moran D.A.P."/>
            <person name="Shinohara A."/>
            <person name="Yoshida Y."/>
            <person name="Fujiwara M."/>
            <person name="Mori M."/>
            <person name="Tomita M."/>
            <person name="Arakawa K."/>
        </authorList>
    </citation>
    <scope>NUCLEOTIDE SEQUENCE [LARGE SCALE GENOMIC DNA]</scope>
</reference>
<protein>
    <submittedName>
        <fullName evidence="1">Uncharacterized protein</fullName>
    </submittedName>
</protein>
<gene>
    <name evidence="1" type="ORF">AVEN_271747_1</name>
</gene>
<evidence type="ECO:0000313" key="1">
    <source>
        <dbReference type="EMBL" id="GBO33635.1"/>
    </source>
</evidence>